<sequence length="108" mass="12597">MYNEANRQNIPQGERYGRIIFDEIEKQTDIQSDKHGDIVDISGFTDYGNEGDSCFALNQGSSEKSQENMLTNFFSWEIMVFDSRLHFSLPMVYRHPSYMVCSGKLYIY</sequence>
<evidence type="ECO:0000313" key="2">
    <source>
        <dbReference type="Proteomes" id="UP000828390"/>
    </source>
</evidence>
<comment type="caution">
    <text evidence="1">The sequence shown here is derived from an EMBL/GenBank/DDBJ whole genome shotgun (WGS) entry which is preliminary data.</text>
</comment>
<gene>
    <name evidence="1" type="ORF">DPMN_165158</name>
</gene>
<name>A0A9D4IW43_DREPO</name>
<protein>
    <submittedName>
        <fullName evidence="1">Uncharacterized protein</fullName>
    </submittedName>
</protein>
<dbReference type="EMBL" id="JAIWYP010000008">
    <property type="protein sequence ID" value="KAH3787039.1"/>
    <property type="molecule type" value="Genomic_DNA"/>
</dbReference>
<evidence type="ECO:0000313" key="1">
    <source>
        <dbReference type="EMBL" id="KAH3787039.1"/>
    </source>
</evidence>
<proteinExistence type="predicted"/>
<accession>A0A9D4IW43</accession>
<dbReference type="Proteomes" id="UP000828390">
    <property type="component" value="Unassembled WGS sequence"/>
</dbReference>
<reference evidence="1" key="1">
    <citation type="journal article" date="2019" name="bioRxiv">
        <title>The Genome of the Zebra Mussel, Dreissena polymorpha: A Resource for Invasive Species Research.</title>
        <authorList>
            <person name="McCartney M.A."/>
            <person name="Auch B."/>
            <person name="Kono T."/>
            <person name="Mallez S."/>
            <person name="Zhang Y."/>
            <person name="Obille A."/>
            <person name="Becker A."/>
            <person name="Abrahante J.E."/>
            <person name="Garbe J."/>
            <person name="Badalamenti J.P."/>
            <person name="Herman A."/>
            <person name="Mangelson H."/>
            <person name="Liachko I."/>
            <person name="Sullivan S."/>
            <person name="Sone E.D."/>
            <person name="Koren S."/>
            <person name="Silverstein K.A.T."/>
            <person name="Beckman K.B."/>
            <person name="Gohl D.M."/>
        </authorList>
    </citation>
    <scope>NUCLEOTIDE SEQUENCE</scope>
    <source>
        <strain evidence="1">Duluth1</strain>
        <tissue evidence="1">Whole animal</tissue>
    </source>
</reference>
<reference evidence="1" key="2">
    <citation type="submission" date="2020-11" db="EMBL/GenBank/DDBJ databases">
        <authorList>
            <person name="McCartney M.A."/>
            <person name="Auch B."/>
            <person name="Kono T."/>
            <person name="Mallez S."/>
            <person name="Becker A."/>
            <person name="Gohl D.M."/>
            <person name="Silverstein K.A.T."/>
            <person name="Koren S."/>
            <person name="Bechman K.B."/>
            <person name="Herman A."/>
            <person name="Abrahante J.E."/>
            <person name="Garbe J."/>
        </authorList>
    </citation>
    <scope>NUCLEOTIDE SEQUENCE</scope>
    <source>
        <strain evidence="1">Duluth1</strain>
        <tissue evidence="1">Whole animal</tissue>
    </source>
</reference>
<dbReference type="AlphaFoldDB" id="A0A9D4IW43"/>
<organism evidence="1 2">
    <name type="scientific">Dreissena polymorpha</name>
    <name type="common">Zebra mussel</name>
    <name type="synonym">Mytilus polymorpha</name>
    <dbReference type="NCBI Taxonomy" id="45954"/>
    <lineage>
        <taxon>Eukaryota</taxon>
        <taxon>Metazoa</taxon>
        <taxon>Spiralia</taxon>
        <taxon>Lophotrochozoa</taxon>
        <taxon>Mollusca</taxon>
        <taxon>Bivalvia</taxon>
        <taxon>Autobranchia</taxon>
        <taxon>Heteroconchia</taxon>
        <taxon>Euheterodonta</taxon>
        <taxon>Imparidentia</taxon>
        <taxon>Neoheterodontei</taxon>
        <taxon>Myida</taxon>
        <taxon>Dreissenoidea</taxon>
        <taxon>Dreissenidae</taxon>
        <taxon>Dreissena</taxon>
    </lineage>
</organism>
<keyword evidence="2" id="KW-1185">Reference proteome</keyword>